<dbReference type="Gene3D" id="2.170.130.10">
    <property type="entry name" value="TonB-dependent receptor, plug domain"/>
    <property type="match status" value="1"/>
</dbReference>
<dbReference type="Gene3D" id="2.60.40.1120">
    <property type="entry name" value="Carboxypeptidase-like, regulatory domain"/>
    <property type="match status" value="1"/>
</dbReference>
<accession>A0A3M9N7W7</accession>
<protein>
    <submittedName>
        <fullName evidence="9">TonB-dependent receptor</fullName>
    </submittedName>
</protein>
<dbReference type="GO" id="GO:0009279">
    <property type="term" value="C:cell outer membrane"/>
    <property type="evidence" value="ECO:0007669"/>
    <property type="project" value="UniProtKB-SubCell"/>
</dbReference>
<comment type="caution">
    <text evidence="9">The sequence shown here is derived from an EMBL/GenBank/DDBJ whole genome shotgun (WGS) entry which is preliminary data.</text>
</comment>
<feature type="domain" description="TonB-dependent receptor plug" evidence="8">
    <location>
        <begin position="119"/>
        <end position="224"/>
    </location>
</feature>
<dbReference type="PROSITE" id="PS52016">
    <property type="entry name" value="TONB_DEPENDENT_REC_3"/>
    <property type="match status" value="1"/>
</dbReference>
<dbReference type="Pfam" id="PF13715">
    <property type="entry name" value="CarbopepD_reg_2"/>
    <property type="match status" value="1"/>
</dbReference>
<comment type="subcellular location">
    <subcellularLocation>
        <location evidence="1 7">Cell outer membrane</location>
        <topology evidence="1 7">Multi-pass membrane protein</topology>
    </subcellularLocation>
</comment>
<evidence type="ECO:0000259" key="8">
    <source>
        <dbReference type="Pfam" id="PF07715"/>
    </source>
</evidence>
<dbReference type="EMBL" id="RJJR01000021">
    <property type="protein sequence ID" value="RNI33417.1"/>
    <property type="molecule type" value="Genomic_DNA"/>
</dbReference>
<sequence length="1012" mass="110690">MCHQASAHSLLRPETATDKAPVVKLFSVNIDIHGKVTNEEGAPLVGVSVTVGGSTTGTSTGPDGTYTINAPEEGTLNFSYVGYKSQVVNVSSRTTIDITMEKDVSTLSDIVVIGYGTQKKRDLTGSIAVVKGEDIAKQPSTNPVASLQGKVAGLTVVNSGQAGSSPTVRIRGVNSTNNADPLYVVDGILQTNIDYLNSADIESVEVLKDPSSIAIYGLQGGNGVIIITTKKAKRGQTRINFQSSVNLQKVNNLIKVTDAEGFKKLYSAQLANLNAAPFDFSNYTANTNWQEQVLRTALQSNNSLSVSNSTDKSTTYLNIGYSNQQGVLKYDKYQKYVARLNEEIHINKNIRVGGDITGFHFKQNPPAGVGNLTNKATWAAPIVPIKAGPGLYYAMPSFQRAQVDNPVALIDQNDGTAFNEGYRVTGNIFAEIKFLKNFTWKSSVYTDLSFNQSRSYGALPYHYIDLGEGGSPTDTSYAINPHTSVNQSSTLYKTFQQDHTLTFDKDFGDHHVTALAGFSTLYHYMESINGNRTDTSFNIPNDPMFWYLDVAQQSNPGTYGGGAGEDASMSYLARINYSFKGKYLVNATFRRDGTSKFSPKHQFGNFGSVGLGWVLTDEKFLQPVSWLNFLKLKASWGTVGNGLNIGNYLSYPVLLNSNVGIFGNNVYPSVVPKYIPDPNLHWEKVEGKDVGFEARLLDNRLNLDVDFYDRKTHDILTTIVLPGASGNVNYFTNLGTIDNKGLEVSAGWHDKIGKDFSYTINGNFSVNKNDVESIGNNINFQLLGNGGVNVTETGKSIGYFFGYVQTGIYQTTAQLDKEPHMASSAPGDVAYKDVNNDGKIDQNDRTYLGTPFPKYNFGGNISLDYKNFDLGIELQGVAGNKIYVQRRTATFAILNYETNRLDAWTAAGTTNIEPILDNTRSNNYLFSTYWLEPGDYLRIRTVQLGYTFNPKILQTKGVQSFRLFISGQNLATFTKATGYSPEVPISDPIAAGADNGVYPVPAIYSFGVNLTF</sequence>
<evidence type="ECO:0000256" key="6">
    <source>
        <dbReference type="ARBA" id="ARBA00023237"/>
    </source>
</evidence>
<reference evidence="9 10" key="1">
    <citation type="submission" date="2018-11" db="EMBL/GenBank/DDBJ databases">
        <title>Draft genome sequence of Ferruginibacter sp. BO-59.</title>
        <authorList>
            <person name="Im W.T."/>
        </authorList>
    </citation>
    <scope>NUCLEOTIDE SEQUENCE [LARGE SCALE GENOMIC DNA]</scope>
    <source>
        <strain evidence="9 10">BO-59</strain>
    </source>
</reference>
<proteinExistence type="inferred from homology"/>
<keyword evidence="10" id="KW-1185">Reference proteome</keyword>
<dbReference type="NCBIfam" id="TIGR04056">
    <property type="entry name" value="OMP_RagA_SusC"/>
    <property type="match status" value="1"/>
</dbReference>
<evidence type="ECO:0000256" key="5">
    <source>
        <dbReference type="ARBA" id="ARBA00023136"/>
    </source>
</evidence>
<dbReference type="AlphaFoldDB" id="A0A3M9N7W7"/>
<keyword evidence="6 7" id="KW-0998">Cell outer membrane</keyword>
<evidence type="ECO:0000313" key="10">
    <source>
        <dbReference type="Proteomes" id="UP000267223"/>
    </source>
</evidence>
<evidence type="ECO:0000256" key="7">
    <source>
        <dbReference type="PROSITE-ProRule" id="PRU01360"/>
    </source>
</evidence>
<keyword evidence="5 7" id="KW-0472">Membrane</keyword>
<dbReference type="NCBIfam" id="TIGR04057">
    <property type="entry name" value="SusC_RagA_signa"/>
    <property type="match status" value="1"/>
</dbReference>
<dbReference type="InterPro" id="IPR023996">
    <property type="entry name" value="TonB-dep_OMP_SusC/RagA"/>
</dbReference>
<dbReference type="InterPro" id="IPR008969">
    <property type="entry name" value="CarboxyPept-like_regulatory"/>
</dbReference>
<dbReference type="InterPro" id="IPR012910">
    <property type="entry name" value="Plug_dom"/>
</dbReference>
<keyword evidence="2 7" id="KW-0813">Transport</keyword>
<gene>
    <name evidence="9" type="ORF">EFY79_19140</name>
</gene>
<dbReference type="InterPro" id="IPR039426">
    <property type="entry name" value="TonB-dep_rcpt-like"/>
</dbReference>
<dbReference type="InterPro" id="IPR036942">
    <property type="entry name" value="Beta-barrel_TonB_sf"/>
</dbReference>
<keyword evidence="4 7" id="KW-0812">Transmembrane</keyword>
<name>A0A3M9N7W7_9BACT</name>
<organism evidence="9 10">
    <name type="scientific">Hanamia caeni</name>
    <dbReference type="NCBI Taxonomy" id="2294116"/>
    <lineage>
        <taxon>Bacteria</taxon>
        <taxon>Pseudomonadati</taxon>
        <taxon>Bacteroidota</taxon>
        <taxon>Chitinophagia</taxon>
        <taxon>Chitinophagales</taxon>
        <taxon>Chitinophagaceae</taxon>
        <taxon>Hanamia</taxon>
    </lineage>
</organism>
<dbReference type="Proteomes" id="UP000267223">
    <property type="component" value="Unassembled WGS sequence"/>
</dbReference>
<dbReference type="InterPro" id="IPR023997">
    <property type="entry name" value="TonB-dep_OMP_SusC/RagA_CS"/>
</dbReference>
<evidence type="ECO:0000256" key="3">
    <source>
        <dbReference type="ARBA" id="ARBA00022452"/>
    </source>
</evidence>
<dbReference type="SUPFAM" id="SSF49464">
    <property type="entry name" value="Carboxypeptidase regulatory domain-like"/>
    <property type="match status" value="1"/>
</dbReference>
<dbReference type="InterPro" id="IPR037066">
    <property type="entry name" value="Plug_dom_sf"/>
</dbReference>
<dbReference type="SUPFAM" id="SSF56935">
    <property type="entry name" value="Porins"/>
    <property type="match status" value="1"/>
</dbReference>
<comment type="similarity">
    <text evidence="7">Belongs to the TonB-dependent receptor family.</text>
</comment>
<dbReference type="Gene3D" id="2.40.170.20">
    <property type="entry name" value="TonB-dependent receptor, beta-barrel domain"/>
    <property type="match status" value="1"/>
</dbReference>
<evidence type="ECO:0000256" key="4">
    <source>
        <dbReference type="ARBA" id="ARBA00022692"/>
    </source>
</evidence>
<dbReference type="OrthoDB" id="9768177at2"/>
<evidence type="ECO:0000256" key="2">
    <source>
        <dbReference type="ARBA" id="ARBA00022448"/>
    </source>
</evidence>
<keyword evidence="3 7" id="KW-1134">Transmembrane beta strand</keyword>
<evidence type="ECO:0000313" key="9">
    <source>
        <dbReference type="EMBL" id="RNI33417.1"/>
    </source>
</evidence>
<keyword evidence="9" id="KW-0675">Receptor</keyword>
<dbReference type="Pfam" id="PF07715">
    <property type="entry name" value="Plug"/>
    <property type="match status" value="1"/>
</dbReference>
<evidence type="ECO:0000256" key="1">
    <source>
        <dbReference type="ARBA" id="ARBA00004571"/>
    </source>
</evidence>